<keyword evidence="1 2" id="KW-0238">DNA-binding</keyword>
<organism evidence="4 5">
    <name type="scientific">Clostridium bovifaecis</name>
    <dbReference type="NCBI Taxonomy" id="2184719"/>
    <lineage>
        <taxon>Bacteria</taxon>
        <taxon>Bacillati</taxon>
        <taxon>Bacillota</taxon>
        <taxon>Clostridia</taxon>
        <taxon>Eubacteriales</taxon>
        <taxon>Clostridiaceae</taxon>
        <taxon>Clostridium</taxon>
    </lineage>
</organism>
<evidence type="ECO:0000256" key="2">
    <source>
        <dbReference type="PROSITE-ProRule" id="PRU00335"/>
    </source>
</evidence>
<keyword evidence="5" id="KW-1185">Reference proteome</keyword>
<evidence type="ECO:0000259" key="3">
    <source>
        <dbReference type="PROSITE" id="PS50977"/>
    </source>
</evidence>
<feature type="DNA-binding region" description="H-T-H motif" evidence="2">
    <location>
        <begin position="35"/>
        <end position="54"/>
    </location>
</feature>
<feature type="domain" description="HTH tetR-type" evidence="3">
    <location>
        <begin position="12"/>
        <end position="72"/>
    </location>
</feature>
<dbReference type="InterPro" id="IPR009057">
    <property type="entry name" value="Homeodomain-like_sf"/>
</dbReference>
<dbReference type="PROSITE" id="PS50977">
    <property type="entry name" value="HTH_TETR_2"/>
    <property type="match status" value="1"/>
</dbReference>
<proteinExistence type="predicted"/>
<dbReference type="SUPFAM" id="SSF48498">
    <property type="entry name" value="Tetracyclin repressor-like, C-terminal domain"/>
    <property type="match status" value="1"/>
</dbReference>
<dbReference type="PANTHER" id="PTHR30328:SF54">
    <property type="entry name" value="HTH-TYPE TRANSCRIPTIONAL REPRESSOR SCO4008"/>
    <property type="match status" value="1"/>
</dbReference>
<name>A0A6I6EPW0_9CLOT</name>
<dbReference type="Pfam" id="PF00440">
    <property type="entry name" value="TetR_N"/>
    <property type="match status" value="1"/>
</dbReference>
<dbReference type="InterPro" id="IPR001647">
    <property type="entry name" value="HTH_TetR"/>
</dbReference>
<dbReference type="AlphaFoldDB" id="A0A6I6EPW0"/>
<dbReference type="Gene3D" id="1.10.10.60">
    <property type="entry name" value="Homeodomain-like"/>
    <property type="match status" value="1"/>
</dbReference>
<dbReference type="PROSITE" id="PS01081">
    <property type="entry name" value="HTH_TETR_1"/>
    <property type="match status" value="1"/>
</dbReference>
<dbReference type="PANTHER" id="PTHR30328">
    <property type="entry name" value="TRANSCRIPTIONAL REPRESSOR"/>
    <property type="match status" value="1"/>
</dbReference>
<dbReference type="InterPro" id="IPR050109">
    <property type="entry name" value="HTH-type_TetR-like_transc_reg"/>
</dbReference>
<dbReference type="Gene3D" id="1.10.357.10">
    <property type="entry name" value="Tetracycline Repressor, domain 2"/>
    <property type="match status" value="1"/>
</dbReference>
<dbReference type="Proteomes" id="UP000422764">
    <property type="component" value="Chromosome"/>
</dbReference>
<dbReference type="PRINTS" id="PR00455">
    <property type="entry name" value="HTHTETR"/>
</dbReference>
<dbReference type="InterPro" id="IPR023772">
    <property type="entry name" value="DNA-bd_HTH_TetR-type_CS"/>
</dbReference>
<gene>
    <name evidence="4" type="ORF">GOM49_04345</name>
</gene>
<reference evidence="4 5" key="1">
    <citation type="submission" date="2019-12" db="EMBL/GenBank/DDBJ databases">
        <title>Genome sequenceing of Clostridium bovifaecis.</title>
        <authorList>
            <person name="Yao Y."/>
        </authorList>
    </citation>
    <scope>NUCLEOTIDE SEQUENCE [LARGE SCALE GENOMIC DNA]</scope>
    <source>
        <strain evidence="4 5">BXX</strain>
    </source>
</reference>
<evidence type="ECO:0000256" key="1">
    <source>
        <dbReference type="ARBA" id="ARBA00023125"/>
    </source>
</evidence>
<accession>A0A6I6EPW0</accession>
<dbReference type="GO" id="GO:0003677">
    <property type="term" value="F:DNA binding"/>
    <property type="evidence" value="ECO:0007669"/>
    <property type="project" value="UniProtKB-UniRule"/>
</dbReference>
<evidence type="ECO:0000313" key="4">
    <source>
        <dbReference type="EMBL" id="QGU94433.1"/>
    </source>
</evidence>
<protein>
    <submittedName>
        <fullName evidence="4">TetR family transcriptional regulator</fullName>
    </submittedName>
</protein>
<dbReference type="SUPFAM" id="SSF46689">
    <property type="entry name" value="Homeodomain-like"/>
    <property type="match status" value="1"/>
</dbReference>
<dbReference type="InterPro" id="IPR036271">
    <property type="entry name" value="Tet_transcr_reg_TetR-rel_C_sf"/>
</dbReference>
<sequence>MKLYSTFEKLSEDKKQKIIKVCIDEFSANGYESTSTDVIAEKAEISKGSLFYYFKNKKGLYLYIIKYVYSLIFERFMKAFDEVQEQDFFERIKALVLTKQRVTIQYYNETRLIMNALSNPPVSLKKECEDIYKDNWKTYERLKDYVYKKELIHSEYLRDNISAEISANFTAAILERLSEKFFIMYSAGKIDLNNYCEAVMKELDEYIDIIKYGIFKRKDDKESFK</sequence>
<dbReference type="EMBL" id="CP046522">
    <property type="protein sequence ID" value="QGU94433.1"/>
    <property type="molecule type" value="Genomic_DNA"/>
</dbReference>
<evidence type="ECO:0000313" key="5">
    <source>
        <dbReference type="Proteomes" id="UP000422764"/>
    </source>
</evidence>
<dbReference type="GO" id="GO:0006355">
    <property type="term" value="P:regulation of DNA-templated transcription"/>
    <property type="evidence" value="ECO:0007669"/>
    <property type="project" value="UniProtKB-ARBA"/>
</dbReference>